<dbReference type="AlphaFoldDB" id="C4IGT2"/>
<proteinExistence type="predicted"/>
<dbReference type="RefSeq" id="WP_003409827.1">
    <property type="nucleotide sequence ID" value="NZ_ACOM01000005.1"/>
</dbReference>
<dbReference type="HOGENOM" id="CLU_2841927_0_0_9"/>
<reference evidence="1 2" key="1">
    <citation type="submission" date="2009-08" db="EMBL/GenBank/DDBJ databases">
        <authorList>
            <person name="Shrivastava S."/>
            <person name="Brinkac L.B."/>
            <person name="Brown J.L."/>
            <person name="Bruce D.B."/>
            <person name="Detter C."/>
            <person name="Green L.D."/>
            <person name="Munk C.A."/>
            <person name="Rogers Y.C."/>
            <person name="Tapia R."/>
            <person name="Sims D.R."/>
            <person name="Smith L.A."/>
            <person name="Smith T.J."/>
            <person name="Sutton G."/>
            <person name="Brettin T."/>
        </authorList>
    </citation>
    <scope>NUCLEOTIDE SEQUENCE [LARGE SCALE GENOMIC DNA]</scope>
    <source>
        <strain evidence="2">E4 str. BoNT E BL5262</strain>
    </source>
</reference>
<keyword evidence="2" id="KW-1185">Reference proteome</keyword>
<accession>C4IGT2</accession>
<comment type="caution">
    <text evidence="1">The sequence shown here is derived from an EMBL/GenBank/DDBJ whole genome shotgun (WGS) entry which is preliminary data.</text>
</comment>
<evidence type="ECO:0000313" key="2">
    <source>
        <dbReference type="Proteomes" id="UP000003081"/>
    </source>
</evidence>
<dbReference type="EMBL" id="ACOM01000005">
    <property type="protein sequence ID" value="EEP52931.1"/>
    <property type="molecule type" value="Genomic_DNA"/>
</dbReference>
<evidence type="ECO:0000313" key="1">
    <source>
        <dbReference type="EMBL" id="EEP52931.1"/>
    </source>
</evidence>
<name>C4IGT2_CLOBU</name>
<gene>
    <name evidence="1" type="ORF">CLP_2626</name>
</gene>
<dbReference type="Proteomes" id="UP000003081">
    <property type="component" value="Unassembled WGS sequence"/>
</dbReference>
<protein>
    <submittedName>
        <fullName evidence="1">Type IIS restriction enzyme M protein</fullName>
    </submittedName>
</protein>
<sequence>MKYKNLVGKLIDTDKEKIECPWCHKTISKEDINNNQVYYDGISNPENGEDWCELMHKNCSEEAEEWRRDKYGY</sequence>
<organism evidence="1 2">
    <name type="scientific">Clostridium butyricum E4 str. BoNT E BL5262</name>
    <dbReference type="NCBI Taxonomy" id="632245"/>
    <lineage>
        <taxon>Bacteria</taxon>
        <taxon>Bacillati</taxon>
        <taxon>Bacillota</taxon>
        <taxon>Clostridia</taxon>
        <taxon>Eubacteriales</taxon>
        <taxon>Clostridiaceae</taxon>
        <taxon>Clostridium</taxon>
    </lineage>
</organism>